<dbReference type="FunFam" id="3.40.309.10:FF:000005">
    <property type="entry name" value="1-pyrroline-5-carboxylate dehydrogenase 1"/>
    <property type="match status" value="1"/>
</dbReference>
<keyword evidence="3 8" id="KW-0560">Oxidoreductase</keyword>
<evidence type="ECO:0000256" key="1">
    <source>
        <dbReference type="ARBA" id="ARBA00004786"/>
    </source>
</evidence>
<dbReference type="Proteomes" id="UP000635477">
    <property type="component" value="Unassembled WGS sequence"/>
</dbReference>
<dbReference type="InterPro" id="IPR016161">
    <property type="entry name" value="Ald_DH/histidinol_DH"/>
</dbReference>
<keyword evidence="14" id="KW-1185">Reference proteome</keyword>
<evidence type="ECO:0000256" key="2">
    <source>
        <dbReference type="ARBA" id="ARBA00009986"/>
    </source>
</evidence>
<dbReference type="InterPro" id="IPR029510">
    <property type="entry name" value="Ald_DH_CS_GLU"/>
</dbReference>
<feature type="domain" description="Aldehyde dehydrogenase" evidence="12">
    <location>
        <begin position="80"/>
        <end position="550"/>
    </location>
</feature>
<dbReference type="UniPathway" id="UPA00261">
    <property type="reaction ID" value="UER00374"/>
</dbReference>
<evidence type="ECO:0000256" key="8">
    <source>
        <dbReference type="RuleBase" id="RU003345"/>
    </source>
</evidence>
<sequence>MSALTSAARLARPQRLVRSAKIRTIATAGAYRLPSPFNEANARSPERDDLLSALKDLRSQLPIAVPNVISGEERTASDPLPTQMPSEKDQIFAQYSPSTRQDVTEAIDAALGAKQQWQDMSFSNRAAIFLRAADLVTGKYRHQLLAATMLGQGKNAWQAEIDAAAELADFYRFNVSFAQKIYETQPTLTAPGQHGRTDWRPLEGFVYAVSPFNFTAIGGNLVSAPAIMGNVVIWKPSPHSIYASYLVHKILLEAGLPPNVVQFVNGDAEMITDTVLSDSRFAALHFTGSSDVFKSLWQRAAEGVGKRIYRDYPRLVGETSGKNFHLVHSSADISNAVKHTVRASFEYAGQKCSACSRIYIPASKSKQFLDELRDELDSVKVGDPETFENFYGPVIHKGSFYKVTRAIDEANKDPSLERIFGGTYSDSKGYFIQPTVYASKSLDHKLFEQELFGPVLAVHVYEDAEFDNLLTKIDEQGGGFALTGSIFAADRGIVQKAEDKLRYSAGNFYVNCKTTGAVIGQQSFGGSRSSGTNDKAGSPNLLMRFTSPRTLKEEYGPLKSVLYPSNLSNQIKSTPLLTPNFNTPFDSHHLPPNTTPSQTTTLTGCNPPRPCMITAITNLLSNPSLFPGYADTIRPWPPRQQNLRMTFSNKPTAQIPQQPRHLQTLLHLPQVSFGDAAYANHGPHPPSIGPNHAGSHSTSDDGITSRVKPAEADMPDDSPCVGVCQRVCDQHVHKR</sequence>
<dbReference type="FunFam" id="3.40.605.10:FF:000006">
    <property type="entry name" value="1-pyrroline-5-carboxylate dehydrogenase"/>
    <property type="match status" value="1"/>
</dbReference>
<feature type="region of interest" description="Disordered" evidence="11">
    <location>
        <begin position="676"/>
        <end position="720"/>
    </location>
</feature>
<dbReference type="Pfam" id="PF00171">
    <property type="entry name" value="Aldedh"/>
    <property type="match status" value="1"/>
</dbReference>
<dbReference type="SUPFAM" id="SSF53720">
    <property type="entry name" value="ALDH-like"/>
    <property type="match status" value="1"/>
</dbReference>
<evidence type="ECO:0000259" key="12">
    <source>
        <dbReference type="Pfam" id="PF00171"/>
    </source>
</evidence>
<reference evidence="13" key="2">
    <citation type="submission" date="2020-05" db="EMBL/GenBank/DDBJ databases">
        <authorList>
            <person name="Kim H.-S."/>
            <person name="Proctor R.H."/>
            <person name="Brown D.W."/>
        </authorList>
    </citation>
    <scope>NUCLEOTIDE SEQUENCE</scope>
    <source>
        <strain evidence="13">NRRL 22465</strain>
    </source>
</reference>
<dbReference type="PROSITE" id="PS00687">
    <property type="entry name" value="ALDEHYDE_DEHYDR_GLU"/>
    <property type="match status" value="1"/>
</dbReference>
<evidence type="ECO:0000256" key="7">
    <source>
        <dbReference type="PROSITE-ProRule" id="PRU10007"/>
    </source>
</evidence>
<keyword evidence="4 9" id="KW-0520">NAD</keyword>
<evidence type="ECO:0000256" key="10">
    <source>
        <dbReference type="RuleBase" id="RU366030"/>
    </source>
</evidence>
<dbReference type="Gene3D" id="3.40.605.10">
    <property type="entry name" value="Aldehyde Dehydrogenase, Chain A, domain 1"/>
    <property type="match status" value="1"/>
</dbReference>
<feature type="region of interest" description="Disordered" evidence="11">
    <location>
        <begin position="523"/>
        <end position="542"/>
    </location>
</feature>
<dbReference type="EMBL" id="JABEYC010000965">
    <property type="protein sequence ID" value="KAF4971530.1"/>
    <property type="molecule type" value="Genomic_DNA"/>
</dbReference>
<reference evidence="13" key="1">
    <citation type="journal article" date="2020" name="BMC Genomics">
        <title>Correction to: Identification and distribution of gene clusters required for synthesis of sphingolipid metabolism inhibitors in diverse species of the filamentous fungus Fusarium.</title>
        <authorList>
            <person name="Kim H.S."/>
            <person name="Lohmar J.M."/>
            <person name="Busman M."/>
            <person name="Brown D.W."/>
            <person name="Naumann T.A."/>
            <person name="Divon H.H."/>
            <person name="Lysoe E."/>
            <person name="Uhlig S."/>
            <person name="Proctor R.H."/>
        </authorList>
    </citation>
    <scope>NUCLEOTIDE SEQUENCE</scope>
    <source>
        <strain evidence="13">NRRL 22465</strain>
    </source>
</reference>
<comment type="caution">
    <text evidence="13">The sequence shown here is derived from an EMBL/GenBank/DDBJ whole genome shotgun (WGS) entry which is preliminary data.</text>
</comment>
<accession>A0A8H4U8H5</accession>
<dbReference type="OrthoDB" id="5322683at2759"/>
<evidence type="ECO:0000256" key="3">
    <source>
        <dbReference type="ARBA" id="ARBA00023002"/>
    </source>
</evidence>
<dbReference type="PANTHER" id="PTHR42862">
    <property type="entry name" value="DELTA-1-PYRROLINE-5-CARBOXYLATE DEHYDROGENASE 1, ISOFORM A-RELATED"/>
    <property type="match status" value="1"/>
</dbReference>
<comment type="catalytic activity">
    <reaction evidence="6 9">
        <text>L-glutamate 5-semialdehyde + NAD(+) + H2O = L-glutamate + NADH + 2 H(+)</text>
        <dbReference type="Rhea" id="RHEA:30235"/>
        <dbReference type="ChEBI" id="CHEBI:15377"/>
        <dbReference type="ChEBI" id="CHEBI:15378"/>
        <dbReference type="ChEBI" id="CHEBI:29985"/>
        <dbReference type="ChEBI" id="CHEBI:57540"/>
        <dbReference type="ChEBI" id="CHEBI:57945"/>
        <dbReference type="ChEBI" id="CHEBI:58066"/>
        <dbReference type="EC" id="1.2.1.88"/>
    </reaction>
</comment>
<dbReference type="EC" id="1.2.1.88" evidence="9"/>
<name>A0A8H4U8H5_9HYPO</name>
<dbReference type="GO" id="GO:0010133">
    <property type="term" value="P:L-proline catabolic process to L-glutamate"/>
    <property type="evidence" value="ECO:0007669"/>
    <property type="project" value="UniProtKB-UniRule"/>
</dbReference>
<dbReference type="GO" id="GO:0003842">
    <property type="term" value="F:L-glutamate gamma-semialdehyde dehydrogenase activity"/>
    <property type="evidence" value="ECO:0007669"/>
    <property type="project" value="UniProtKB-UniRule"/>
</dbReference>
<evidence type="ECO:0000256" key="11">
    <source>
        <dbReference type="SAM" id="MobiDB-lite"/>
    </source>
</evidence>
<dbReference type="InterPro" id="IPR016162">
    <property type="entry name" value="Ald_DH_N"/>
</dbReference>
<proteinExistence type="inferred from homology"/>
<evidence type="ECO:0000313" key="13">
    <source>
        <dbReference type="EMBL" id="KAF4971530.1"/>
    </source>
</evidence>
<dbReference type="GO" id="GO:0005759">
    <property type="term" value="C:mitochondrial matrix"/>
    <property type="evidence" value="ECO:0007669"/>
    <property type="project" value="TreeGrafter"/>
</dbReference>
<comment type="pathway">
    <text evidence="1 9">Amino-acid degradation; L-proline degradation into L-glutamate; L-glutamate from L-proline: step 2/2.</text>
</comment>
<evidence type="ECO:0000256" key="9">
    <source>
        <dbReference type="RuleBase" id="RU366016"/>
    </source>
</evidence>
<dbReference type="NCBIfam" id="TIGR01236">
    <property type="entry name" value="D1pyr5carbox1"/>
    <property type="match status" value="1"/>
</dbReference>
<feature type="active site" evidence="7">
    <location>
        <position position="318"/>
    </location>
</feature>
<dbReference type="PROSITE" id="PS00070">
    <property type="entry name" value="ALDEHYDE_DEHYDR_CYS"/>
    <property type="match status" value="1"/>
</dbReference>
<organism evidence="13 14">
    <name type="scientific">Fusarium zealandicum</name>
    <dbReference type="NCBI Taxonomy" id="1053134"/>
    <lineage>
        <taxon>Eukaryota</taxon>
        <taxon>Fungi</taxon>
        <taxon>Dikarya</taxon>
        <taxon>Ascomycota</taxon>
        <taxon>Pezizomycotina</taxon>
        <taxon>Sordariomycetes</taxon>
        <taxon>Hypocreomycetidae</taxon>
        <taxon>Hypocreales</taxon>
        <taxon>Nectriaceae</taxon>
        <taxon>Fusarium</taxon>
        <taxon>Fusarium staphyleae species complex</taxon>
    </lineage>
</organism>
<protein>
    <recommendedName>
        <fullName evidence="9 10">Multifunctional fusion protein</fullName>
    </recommendedName>
    <domain>
        <recommendedName>
            <fullName evidence="10">Delta-1-pyrroline-5-carboxylate dehydrogenase</fullName>
            <shortName evidence="10">P5C dehydrogenase</shortName>
        </recommendedName>
        <alternativeName>
            <fullName evidence="9">L-glutamate gamma-semialdehyde dehydrogenase</fullName>
        </alternativeName>
    </domain>
    <domain>
        <recommendedName>
            <fullName evidence="9">L-glutamate gamma-semialdehyde dehydrogenase</fullName>
            <ecNumber evidence="9">1.2.1.88</ecNumber>
        </recommendedName>
    </domain>
</protein>
<comment type="similarity">
    <text evidence="2 8">Belongs to the aldehyde dehydrogenase family.</text>
</comment>
<evidence type="ECO:0000256" key="5">
    <source>
        <dbReference type="ARBA" id="ARBA00023062"/>
    </source>
</evidence>
<dbReference type="InterPro" id="IPR015590">
    <property type="entry name" value="Aldehyde_DH_dom"/>
</dbReference>
<evidence type="ECO:0000256" key="4">
    <source>
        <dbReference type="ARBA" id="ARBA00023027"/>
    </source>
</evidence>
<dbReference type="PANTHER" id="PTHR42862:SF1">
    <property type="entry name" value="DELTA-1-PYRROLINE-5-CARBOXYLATE DEHYDROGENASE 2, ISOFORM A-RELATED"/>
    <property type="match status" value="1"/>
</dbReference>
<keyword evidence="5 9" id="KW-0642">Proline metabolism</keyword>
<dbReference type="InterPro" id="IPR050485">
    <property type="entry name" value="Proline_metab_enzyme"/>
</dbReference>
<dbReference type="InterPro" id="IPR016163">
    <property type="entry name" value="Ald_DH_C"/>
</dbReference>
<evidence type="ECO:0000313" key="14">
    <source>
        <dbReference type="Proteomes" id="UP000635477"/>
    </source>
</evidence>
<dbReference type="AlphaFoldDB" id="A0A8H4U8H5"/>
<dbReference type="InterPro" id="IPR016160">
    <property type="entry name" value="Ald_DH_CS_CYS"/>
</dbReference>
<dbReference type="Gene3D" id="3.40.309.10">
    <property type="entry name" value="Aldehyde Dehydrogenase, Chain A, domain 2"/>
    <property type="match status" value="1"/>
</dbReference>
<dbReference type="InterPro" id="IPR005931">
    <property type="entry name" value="P5CDH/ALDH4A1"/>
</dbReference>
<evidence type="ECO:0000256" key="6">
    <source>
        <dbReference type="ARBA" id="ARBA00048142"/>
    </source>
</evidence>
<gene>
    <name evidence="13" type="ORF">FZEAL_9814</name>
</gene>